<dbReference type="InterPro" id="IPR012944">
    <property type="entry name" value="SusD_RagB_dom"/>
</dbReference>
<feature type="domain" description="SusD-like N-terminal" evidence="8">
    <location>
        <begin position="97"/>
        <end position="226"/>
    </location>
</feature>
<comment type="caution">
    <text evidence="9">The sequence shown here is derived from an EMBL/GenBank/DDBJ whole genome shotgun (WGS) entry which is preliminary data.</text>
</comment>
<feature type="domain" description="RagB/SusD" evidence="7">
    <location>
        <begin position="347"/>
        <end position="480"/>
    </location>
</feature>
<dbReference type="Pfam" id="PF07980">
    <property type="entry name" value="SusD_RagB"/>
    <property type="match status" value="1"/>
</dbReference>
<dbReference type="InterPro" id="IPR033985">
    <property type="entry name" value="SusD-like_N"/>
</dbReference>
<evidence type="ECO:0000256" key="3">
    <source>
        <dbReference type="ARBA" id="ARBA00022729"/>
    </source>
</evidence>
<keyword evidence="3 6" id="KW-0732">Signal</keyword>
<evidence type="ECO:0000259" key="8">
    <source>
        <dbReference type="Pfam" id="PF14322"/>
    </source>
</evidence>
<evidence type="ECO:0000313" key="10">
    <source>
        <dbReference type="Proteomes" id="UP000632339"/>
    </source>
</evidence>
<evidence type="ECO:0000256" key="4">
    <source>
        <dbReference type="ARBA" id="ARBA00023136"/>
    </source>
</evidence>
<dbReference type="Pfam" id="PF14322">
    <property type="entry name" value="SusD-like_3"/>
    <property type="match status" value="1"/>
</dbReference>
<dbReference type="Gene3D" id="1.25.40.390">
    <property type="match status" value="1"/>
</dbReference>
<organism evidence="9 10">
    <name type="scientific">Dyadobacter beijingensis</name>
    <dbReference type="NCBI Taxonomy" id="365489"/>
    <lineage>
        <taxon>Bacteria</taxon>
        <taxon>Pseudomonadati</taxon>
        <taxon>Bacteroidota</taxon>
        <taxon>Cytophagia</taxon>
        <taxon>Cytophagales</taxon>
        <taxon>Spirosomataceae</taxon>
        <taxon>Dyadobacter</taxon>
    </lineage>
</organism>
<evidence type="ECO:0000256" key="5">
    <source>
        <dbReference type="ARBA" id="ARBA00023237"/>
    </source>
</evidence>
<dbReference type="RefSeq" id="WP_019943670.1">
    <property type="nucleotide sequence ID" value="NZ_BMLI01000001.1"/>
</dbReference>
<sequence>MKFKHISLAILALSVSACSDFLSVLPETERTVENFYKTAADYNTAVVGTYATFKHAGLYGTGGGSLIWLGEVSTDNTEYGYTRTPVSAIGFEIEDLNYSLSNTYFRDAWQGHYQGIGRANAILDRIAGAEIDAALKAQYEGEARFLRAMFYFNLVQLFGDVQLVKTEINDPYATAGILRSPASEVYALIEADLATASEKLPATITAANAGRASKWAAKTLLAKVYLAQKKYAPAAVVLKEVIDANAYKLMPNYSDVFAASTSFANNKEVILAVQNKGGQIGQGGGFYSLWTPFGAISPDFGISGGPGDGVNKPTADLIGAYEAGDLRKVTSVATSYTNASGMVINEPYPVKFLQTGIIRGESDVDYPILRYADVLLMYAEALNEQNQPAASLPLINQVRKRAGLSELTVSTQADVRLALEKERRVEFAFESQRWFDLKRTDRFVPVMSAKGYPAKAFQNLYPIPLREIELNKNLTQNTGY</sequence>
<evidence type="ECO:0000313" key="9">
    <source>
        <dbReference type="EMBL" id="GGM90123.1"/>
    </source>
</evidence>
<reference evidence="10" key="1">
    <citation type="journal article" date="2019" name="Int. J. Syst. Evol. Microbiol.">
        <title>The Global Catalogue of Microorganisms (GCM) 10K type strain sequencing project: providing services to taxonomists for standard genome sequencing and annotation.</title>
        <authorList>
            <consortium name="The Broad Institute Genomics Platform"/>
            <consortium name="The Broad Institute Genome Sequencing Center for Infectious Disease"/>
            <person name="Wu L."/>
            <person name="Ma J."/>
        </authorList>
    </citation>
    <scope>NUCLEOTIDE SEQUENCE [LARGE SCALE GENOMIC DNA]</scope>
    <source>
        <strain evidence="10">CGMCC 1.6375</strain>
    </source>
</reference>
<comment type="subcellular location">
    <subcellularLocation>
        <location evidence="1">Cell outer membrane</location>
    </subcellularLocation>
</comment>
<evidence type="ECO:0000259" key="7">
    <source>
        <dbReference type="Pfam" id="PF07980"/>
    </source>
</evidence>
<accession>A0ABQ2HS58</accession>
<feature type="chain" id="PRO_5046769007" evidence="6">
    <location>
        <begin position="20"/>
        <end position="480"/>
    </location>
</feature>
<gene>
    <name evidence="9" type="ORF">GCM10010967_23790</name>
</gene>
<keyword evidence="5" id="KW-0998">Cell outer membrane</keyword>
<comment type="similarity">
    <text evidence="2">Belongs to the SusD family.</text>
</comment>
<dbReference type="InterPro" id="IPR011990">
    <property type="entry name" value="TPR-like_helical_dom_sf"/>
</dbReference>
<protein>
    <submittedName>
        <fullName evidence="9">Membrane protein</fullName>
    </submittedName>
</protein>
<dbReference type="PROSITE" id="PS51257">
    <property type="entry name" value="PROKAR_LIPOPROTEIN"/>
    <property type="match status" value="1"/>
</dbReference>
<keyword evidence="4" id="KW-0472">Membrane</keyword>
<dbReference type="CDD" id="cd08977">
    <property type="entry name" value="SusD"/>
    <property type="match status" value="1"/>
</dbReference>
<evidence type="ECO:0000256" key="6">
    <source>
        <dbReference type="SAM" id="SignalP"/>
    </source>
</evidence>
<feature type="signal peptide" evidence="6">
    <location>
        <begin position="1"/>
        <end position="19"/>
    </location>
</feature>
<dbReference type="Proteomes" id="UP000632339">
    <property type="component" value="Unassembled WGS sequence"/>
</dbReference>
<dbReference type="EMBL" id="BMLI01000001">
    <property type="protein sequence ID" value="GGM90123.1"/>
    <property type="molecule type" value="Genomic_DNA"/>
</dbReference>
<evidence type="ECO:0000256" key="1">
    <source>
        <dbReference type="ARBA" id="ARBA00004442"/>
    </source>
</evidence>
<evidence type="ECO:0000256" key="2">
    <source>
        <dbReference type="ARBA" id="ARBA00006275"/>
    </source>
</evidence>
<name>A0ABQ2HS58_9BACT</name>
<proteinExistence type="inferred from homology"/>
<dbReference type="SUPFAM" id="SSF48452">
    <property type="entry name" value="TPR-like"/>
    <property type="match status" value="1"/>
</dbReference>
<keyword evidence="10" id="KW-1185">Reference proteome</keyword>